<dbReference type="InterPro" id="IPR036890">
    <property type="entry name" value="HATPase_C_sf"/>
</dbReference>
<keyword evidence="6" id="KW-0547">Nucleotide-binding</keyword>
<dbReference type="InterPro" id="IPR010559">
    <property type="entry name" value="Sig_transdc_His_kin_internal"/>
</dbReference>
<keyword evidence="10" id="KW-0902">Two-component regulatory system</keyword>
<evidence type="ECO:0000256" key="12">
    <source>
        <dbReference type="SAM" id="Phobius"/>
    </source>
</evidence>
<keyword evidence="4" id="KW-0808">Transferase</keyword>
<dbReference type="PANTHER" id="PTHR34220:SF11">
    <property type="entry name" value="SENSOR PROTEIN KINASE HPTS"/>
    <property type="match status" value="1"/>
</dbReference>
<evidence type="ECO:0000313" key="15">
    <source>
        <dbReference type="Proteomes" id="UP000256304"/>
    </source>
</evidence>
<evidence type="ECO:0000256" key="4">
    <source>
        <dbReference type="ARBA" id="ARBA00022679"/>
    </source>
</evidence>
<keyword evidence="2" id="KW-1003">Cell membrane</keyword>
<dbReference type="PANTHER" id="PTHR34220">
    <property type="entry name" value="SENSOR HISTIDINE KINASE YPDA"/>
    <property type="match status" value="1"/>
</dbReference>
<dbReference type="SUPFAM" id="SSF158472">
    <property type="entry name" value="HAMP domain-like"/>
    <property type="match status" value="1"/>
</dbReference>
<evidence type="ECO:0000256" key="2">
    <source>
        <dbReference type="ARBA" id="ARBA00022475"/>
    </source>
</evidence>
<dbReference type="InterPro" id="IPR050640">
    <property type="entry name" value="Bact_2-comp_sensor_kinase"/>
</dbReference>
<gene>
    <name evidence="14" type="ORF">A8990_10960</name>
</gene>
<evidence type="ECO:0000256" key="9">
    <source>
        <dbReference type="ARBA" id="ARBA00022989"/>
    </source>
</evidence>
<feature type="domain" description="HAMP" evidence="13">
    <location>
        <begin position="313"/>
        <end position="365"/>
    </location>
</feature>
<evidence type="ECO:0000259" key="13">
    <source>
        <dbReference type="PROSITE" id="PS50885"/>
    </source>
</evidence>
<keyword evidence="9 12" id="KW-1133">Transmembrane helix</keyword>
<evidence type="ECO:0000256" key="7">
    <source>
        <dbReference type="ARBA" id="ARBA00022777"/>
    </source>
</evidence>
<comment type="subcellular location">
    <subcellularLocation>
        <location evidence="1">Cell membrane</location>
        <topology evidence="1">Multi-pass membrane protein</topology>
    </subcellularLocation>
</comment>
<dbReference type="GO" id="GO:0005886">
    <property type="term" value="C:plasma membrane"/>
    <property type="evidence" value="ECO:0007669"/>
    <property type="project" value="UniProtKB-SubCell"/>
</dbReference>
<evidence type="ECO:0000256" key="11">
    <source>
        <dbReference type="ARBA" id="ARBA00023136"/>
    </source>
</evidence>
<accession>A0A3D9S3Q1</accession>
<dbReference type="Gene3D" id="6.10.340.10">
    <property type="match status" value="1"/>
</dbReference>
<dbReference type="InterPro" id="IPR003660">
    <property type="entry name" value="HAMP_dom"/>
</dbReference>
<dbReference type="AlphaFoldDB" id="A0A3D9S3Q1"/>
<dbReference type="InterPro" id="IPR003594">
    <property type="entry name" value="HATPase_dom"/>
</dbReference>
<evidence type="ECO:0000256" key="10">
    <source>
        <dbReference type="ARBA" id="ARBA00023012"/>
    </source>
</evidence>
<dbReference type="Gene3D" id="3.30.565.10">
    <property type="entry name" value="Histidine kinase-like ATPase, C-terminal domain"/>
    <property type="match status" value="1"/>
</dbReference>
<sequence>MNQKKTMRSKLILGFFIVTTPMIFFLFYNNFYSMNVVRTEVSQSYYNFLETQVNAIDQTLAETNNYILRLGSSDFSYTNLVPLTLYSQDSGDYFMAKQWLLRKFDDDLSAYKGIKTFFVYSKKYNDMISVKKSYEESQEFDGVLFSFFDQHKDDLDTQNWTVTSWNKKHYLVRAMQISPKEVNRELYVGALIDIDNLIQPIRESNFGSSGKELLLMSSKGESLIQTSLSADNVNEIVQKLDRSETKYVSFTKSSGKTKYMLVGLPFHYAPISLAVFIPEKVVLQKLLYFQRLLYLLPIGLIVILAFYLLFVKNVLLQPMNILIKGMQSIGRGNLDVRIGDHSTKEFSFLSDTFNKMASQIQSLKINVYEEMLRAQKAEFNHLQAQINPHFYLNSLNIIFSLSVLEENFLVQKMTEHLGDYFRFITRSHRDSITLAEEVGHIGNYLEIQKLRFPDKLDYQIDIPDMYKGGSISPLIVQPFVENAVIHGMDRGKAVFQIHITVKDSDQSPDCYEIGISDTGKGFPPDKLQQFQAGQYAEGRGSGDKHLGIWNVHHRLRMKYGSEFRILFENGAEKGAIVRLIIPKQSTFEEQGEL</sequence>
<keyword evidence="7 14" id="KW-0418">Kinase</keyword>
<keyword evidence="11 12" id="KW-0472">Membrane</keyword>
<dbReference type="PROSITE" id="PS50885">
    <property type="entry name" value="HAMP"/>
    <property type="match status" value="1"/>
</dbReference>
<dbReference type="CDD" id="cd06225">
    <property type="entry name" value="HAMP"/>
    <property type="match status" value="1"/>
</dbReference>
<organism evidence="14 15">
    <name type="scientific">Paenibacillus taihuensis</name>
    <dbReference type="NCBI Taxonomy" id="1156355"/>
    <lineage>
        <taxon>Bacteria</taxon>
        <taxon>Bacillati</taxon>
        <taxon>Bacillota</taxon>
        <taxon>Bacilli</taxon>
        <taxon>Bacillales</taxon>
        <taxon>Paenibacillaceae</taxon>
        <taxon>Paenibacillus</taxon>
    </lineage>
</organism>
<dbReference type="Pfam" id="PF02518">
    <property type="entry name" value="HATPase_c"/>
    <property type="match status" value="1"/>
</dbReference>
<dbReference type="SMART" id="SM00304">
    <property type="entry name" value="HAMP"/>
    <property type="match status" value="1"/>
</dbReference>
<evidence type="ECO:0000256" key="5">
    <source>
        <dbReference type="ARBA" id="ARBA00022692"/>
    </source>
</evidence>
<dbReference type="Pfam" id="PF06580">
    <property type="entry name" value="His_kinase"/>
    <property type="match status" value="1"/>
</dbReference>
<keyword evidence="3" id="KW-0597">Phosphoprotein</keyword>
<protein>
    <submittedName>
        <fullName evidence="14">Two-component system sensor histidine kinase YesM</fullName>
    </submittedName>
</protein>
<keyword evidence="8" id="KW-0067">ATP-binding</keyword>
<evidence type="ECO:0000256" key="1">
    <source>
        <dbReference type="ARBA" id="ARBA00004651"/>
    </source>
</evidence>
<evidence type="ECO:0000256" key="6">
    <source>
        <dbReference type="ARBA" id="ARBA00022741"/>
    </source>
</evidence>
<evidence type="ECO:0000256" key="8">
    <source>
        <dbReference type="ARBA" id="ARBA00022840"/>
    </source>
</evidence>
<dbReference type="OrthoDB" id="759642at2"/>
<comment type="caution">
    <text evidence="14">The sequence shown here is derived from an EMBL/GenBank/DDBJ whole genome shotgun (WGS) entry which is preliminary data.</text>
</comment>
<dbReference type="GO" id="GO:0000155">
    <property type="term" value="F:phosphorelay sensor kinase activity"/>
    <property type="evidence" value="ECO:0007669"/>
    <property type="project" value="InterPro"/>
</dbReference>
<reference evidence="14 15" key="1">
    <citation type="submission" date="2018-08" db="EMBL/GenBank/DDBJ databases">
        <title>Genomic Encyclopedia of Type Strains, Phase III (KMG-III): the genomes of soil and plant-associated and newly described type strains.</title>
        <authorList>
            <person name="Whitman W."/>
        </authorList>
    </citation>
    <scope>NUCLEOTIDE SEQUENCE [LARGE SCALE GENOMIC DNA]</scope>
    <source>
        <strain evidence="14 15">CGMCC 1.10966</strain>
    </source>
</reference>
<proteinExistence type="predicted"/>
<dbReference type="RefSeq" id="WP_116188866.1">
    <property type="nucleotide sequence ID" value="NZ_QTTN01000009.1"/>
</dbReference>
<evidence type="ECO:0000313" key="14">
    <source>
        <dbReference type="EMBL" id="REE87415.1"/>
    </source>
</evidence>
<dbReference type="EMBL" id="QTTN01000009">
    <property type="protein sequence ID" value="REE87415.1"/>
    <property type="molecule type" value="Genomic_DNA"/>
</dbReference>
<feature type="transmembrane region" description="Helical" evidence="12">
    <location>
        <begin position="12"/>
        <end position="32"/>
    </location>
</feature>
<keyword evidence="15" id="KW-1185">Reference proteome</keyword>
<feature type="transmembrane region" description="Helical" evidence="12">
    <location>
        <begin position="289"/>
        <end position="310"/>
    </location>
</feature>
<dbReference type="SUPFAM" id="SSF55874">
    <property type="entry name" value="ATPase domain of HSP90 chaperone/DNA topoisomerase II/histidine kinase"/>
    <property type="match status" value="1"/>
</dbReference>
<name>A0A3D9S3Q1_9BACL</name>
<keyword evidence="5 12" id="KW-0812">Transmembrane</keyword>
<dbReference type="Pfam" id="PF00672">
    <property type="entry name" value="HAMP"/>
    <property type="match status" value="1"/>
</dbReference>
<evidence type="ECO:0000256" key="3">
    <source>
        <dbReference type="ARBA" id="ARBA00022553"/>
    </source>
</evidence>
<dbReference type="GO" id="GO:0005524">
    <property type="term" value="F:ATP binding"/>
    <property type="evidence" value="ECO:0007669"/>
    <property type="project" value="UniProtKB-KW"/>
</dbReference>
<dbReference type="Proteomes" id="UP000256304">
    <property type="component" value="Unassembled WGS sequence"/>
</dbReference>